<accession>A0A3E0UH35</accession>
<sequence>MNSSNSSNNVHVEQAVSHSLNQSFQGFHHQSWSEAIAEQSRLGNDYVIATVLGTSGSTPRASGSKMVITGEQIYDTLGGGHLEFKVIEKARQLLTQGEAVQVAEQFHLGANLGQCCGGATVIMFEVMMSQHMNLDIYGAGHVAQALVNVLAHLPIRIRWIDSRAEVFPQQLPANVTKIVDEEPVEQAKRARENTAYLILTHNHQLDFALTEAILKRDDVRWLGVIGSDTKAKRFQYRLGHRGFSEQQIASMQCPVGIDNVSGKLPMEVAVSIAGQLIGLYQQKSQEQSQQKGQQQDQQKSESKEQQTPINNKSKKRNGLQWQELTASFATSPSISEQRAAEQNAAEKNSAKQNHVLTEDVQEVVNQ</sequence>
<dbReference type="Gene3D" id="3.40.50.720">
    <property type="entry name" value="NAD(P)-binding Rossmann-like Domain"/>
    <property type="match status" value="1"/>
</dbReference>
<dbReference type="EMBL" id="QUOV01000001">
    <property type="protein sequence ID" value="REL36199.1"/>
    <property type="molecule type" value="Genomic_DNA"/>
</dbReference>
<dbReference type="AlphaFoldDB" id="A0A3E0UH35"/>
<dbReference type="OrthoDB" id="61481at2"/>
<evidence type="ECO:0000313" key="5">
    <source>
        <dbReference type="Proteomes" id="UP000256999"/>
    </source>
</evidence>
<dbReference type="Pfam" id="PF13478">
    <property type="entry name" value="XdhC_C"/>
    <property type="match status" value="1"/>
</dbReference>
<name>A0A3E0UH35_9GAMM</name>
<dbReference type="Pfam" id="PF02625">
    <property type="entry name" value="XdhC_CoxI"/>
    <property type="match status" value="1"/>
</dbReference>
<evidence type="ECO:0000259" key="2">
    <source>
        <dbReference type="Pfam" id="PF02625"/>
    </source>
</evidence>
<dbReference type="InterPro" id="IPR014308">
    <property type="entry name" value="Xanthine_DH_XdhC"/>
</dbReference>
<dbReference type="NCBIfam" id="TIGR02964">
    <property type="entry name" value="xanthine_xdhC"/>
    <property type="match status" value="1"/>
</dbReference>
<dbReference type="PANTHER" id="PTHR30388">
    <property type="entry name" value="ALDEHYDE OXIDOREDUCTASE MOLYBDENUM COFACTOR ASSEMBLY PROTEIN"/>
    <property type="match status" value="1"/>
</dbReference>
<feature type="region of interest" description="Disordered" evidence="1">
    <location>
        <begin position="284"/>
        <end position="366"/>
    </location>
</feature>
<evidence type="ECO:0000313" key="4">
    <source>
        <dbReference type="EMBL" id="REL36199.1"/>
    </source>
</evidence>
<dbReference type="InterPro" id="IPR052698">
    <property type="entry name" value="MoCofactor_Util/Proc"/>
</dbReference>
<protein>
    <submittedName>
        <fullName evidence="4">Xanthine dehydrogenase accessory protein XdhC</fullName>
    </submittedName>
</protein>
<evidence type="ECO:0000259" key="3">
    <source>
        <dbReference type="Pfam" id="PF13478"/>
    </source>
</evidence>
<dbReference type="InterPro" id="IPR027051">
    <property type="entry name" value="XdhC_Rossmann_dom"/>
</dbReference>
<feature type="compositionally biased region" description="Low complexity" evidence="1">
    <location>
        <begin position="284"/>
        <end position="297"/>
    </location>
</feature>
<feature type="domain" description="XdhC- CoxI" evidence="2">
    <location>
        <begin position="43"/>
        <end position="100"/>
    </location>
</feature>
<feature type="domain" description="XdhC Rossmann" evidence="3">
    <location>
        <begin position="136"/>
        <end position="276"/>
    </location>
</feature>
<dbReference type="Proteomes" id="UP000256999">
    <property type="component" value="Unassembled WGS sequence"/>
</dbReference>
<organism evidence="4 5">
    <name type="scientific">Thalassotalea euphylliae</name>
    <dbReference type="NCBI Taxonomy" id="1655234"/>
    <lineage>
        <taxon>Bacteria</taxon>
        <taxon>Pseudomonadati</taxon>
        <taxon>Pseudomonadota</taxon>
        <taxon>Gammaproteobacteria</taxon>
        <taxon>Alteromonadales</taxon>
        <taxon>Colwelliaceae</taxon>
        <taxon>Thalassotalea</taxon>
    </lineage>
</organism>
<feature type="compositionally biased region" description="Polar residues" evidence="1">
    <location>
        <begin position="319"/>
        <end position="336"/>
    </location>
</feature>
<dbReference type="PANTHER" id="PTHR30388:SF6">
    <property type="entry name" value="XANTHINE DEHYDROGENASE SUBUNIT A-RELATED"/>
    <property type="match status" value="1"/>
</dbReference>
<gene>
    <name evidence="4" type="primary">xdhC</name>
    <name evidence="4" type="ORF">DXX92_13205</name>
</gene>
<reference evidence="4 5" key="1">
    <citation type="submission" date="2018-08" db="EMBL/GenBank/DDBJ databases">
        <title>Thalassotalea euphylliae genome.</title>
        <authorList>
            <person name="Summers S."/>
            <person name="Rice S.A."/>
            <person name="Freckelton M.L."/>
            <person name="Nedved B.T."/>
            <person name="Hadfield M.G."/>
        </authorList>
    </citation>
    <scope>NUCLEOTIDE SEQUENCE [LARGE SCALE GENOMIC DNA]</scope>
    <source>
        <strain evidence="4 5">H2</strain>
    </source>
</reference>
<dbReference type="InterPro" id="IPR003777">
    <property type="entry name" value="XdhC_CoxI"/>
</dbReference>
<proteinExistence type="predicted"/>
<evidence type="ECO:0000256" key="1">
    <source>
        <dbReference type="SAM" id="MobiDB-lite"/>
    </source>
</evidence>
<comment type="caution">
    <text evidence="4">The sequence shown here is derived from an EMBL/GenBank/DDBJ whole genome shotgun (WGS) entry which is preliminary data.</text>
</comment>